<dbReference type="PANTHER" id="PTHR33603">
    <property type="entry name" value="METHYLTRANSFERASE"/>
    <property type="match status" value="1"/>
</dbReference>
<comment type="catalytic activity">
    <reaction evidence="5">
        <text>pseudouridine(1915) in 23S rRNA + S-adenosyl-L-methionine = N(3)-methylpseudouridine(1915) in 23S rRNA + S-adenosyl-L-homocysteine + H(+)</text>
        <dbReference type="Rhea" id="RHEA:42752"/>
        <dbReference type="Rhea" id="RHEA-COMP:10221"/>
        <dbReference type="Rhea" id="RHEA-COMP:10222"/>
        <dbReference type="ChEBI" id="CHEBI:15378"/>
        <dbReference type="ChEBI" id="CHEBI:57856"/>
        <dbReference type="ChEBI" id="CHEBI:59789"/>
        <dbReference type="ChEBI" id="CHEBI:65314"/>
        <dbReference type="ChEBI" id="CHEBI:74486"/>
        <dbReference type="EC" id="2.1.1.177"/>
    </reaction>
</comment>
<evidence type="ECO:0000256" key="3">
    <source>
        <dbReference type="ARBA" id="ARBA00022691"/>
    </source>
</evidence>
<protein>
    <recommendedName>
        <fullName evidence="5">Ribosomal RNA large subunit methyltransferase H</fullName>
        <ecNumber evidence="5">2.1.1.177</ecNumber>
    </recommendedName>
    <alternativeName>
        <fullName evidence="5">23S rRNA (pseudouridine1915-N3)-methyltransferase</fullName>
    </alternativeName>
    <alternativeName>
        <fullName evidence="5">23S rRNA m3Psi1915 methyltransferase</fullName>
    </alternativeName>
    <alternativeName>
        <fullName evidence="5">rRNA (pseudouridine-N3-)-methyltransferase RlmH</fullName>
    </alternativeName>
</protein>
<comment type="similarity">
    <text evidence="4 5">Belongs to the RNA methyltransferase RlmH family.</text>
</comment>
<gene>
    <name evidence="5" type="primary">rlmH</name>
    <name evidence="6" type="ORF">H9874_08870</name>
</gene>
<evidence type="ECO:0000256" key="4">
    <source>
        <dbReference type="ARBA" id="ARBA00038303"/>
    </source>
</evidence>
<evidence type="ECO:0000256" key="5">
    <source>
        <dbReference type="HAMAP-Rule" id="MF_00658"/>
    </source>
</evidence>
<dbReference type="InterPro" id="IPR003742">
    <property type="entry name" value="RlmH-like"/>
</dbReference>
<dbReference type="GO" id="GO:0070038">
    <property type="term" value="F:rRNA (pseudouridine-N3-)-methyltransferase activity"/>
    <property type="evidence" value="ECO:0007669"/>
    <property type="project" value="UniProtKB-UniRule"/>
</dbReference>
<comment type="caution">
    <text evidence="6">The sequence shown here is derived from an EMBL/GenBank/DDBJ whole genome shotgun (WGS) entry which is preliminary data.</text>
</comment>
<dbReference type="PANTHER" id="PTHR33603:SF1">
    <property type="entry name" value="RIBOSOMAL RNA LARGE SUBUNIT METHYLTRANSFERASE H"/>
    <property type="match status" value="1"/>
</dbReference>
<feature type="binding site" evidence="5">
    <location>
        <begin position="125"/>
        <end position="130"/>
    </location>
    <ligand>
        <name>S-adenosyl-L-methionine</name>
        <dbReference type="ChEBI" id="CHEBI:59789"/>
    </ligand>
</feature>
<dbReference type="AlphaFoldDB" id="A0A9D1R1I1"/>
<feature type="binding site" evidence="5">
    <location>
        <position position="74"/>
    </location>
    <ligand>
        <name>S-adenosyl-L-methionine</name>
        <dbReference type="ChEBI" id="CHEBI:59789"/>
    </ligand>
</feature>
<comment type="subunit">
    <text evidence="5">Homodimer.</text>
</comment>
<proteinExistence type="inferred from homology"/>
<dbReference type="CDD" id="cd18081">
    <property type="entry name" value="RlmH-like"/>
    <property type="match status" value="1"/>
</dbReference>
<evidence type="ECO:0000313" key="6">
    <source>
        <dbReference type="EMBL" id="HIW79240.1"/>
    </source>
</evidence>
<keyword evidence="3 5" id="KW-0949">S-adenosyl-L-methionine</keyword>
<keyword evidence="5" id="KW-0963">Cytoplasm</keyword>
<name>A0A9D1R1I1_9BACT</name>
<dbReference type="Pfam" id="PF02590">
    <property type="entry name" value="SPOUT_MTase"/>
    <property type="match status" value="1"/>
</dbReference>
<organism evidence="6 7">
    <name type="scientific">Candidatus Bilophila faecipullorum</name>
    <dbReference type="NCBI Taxonomy" id="2838482"/>
    <lineage>
        <taxon>Bacteria</taxon>
        <taxon>Pseudomonadati</taxon>
        <taxon>Thermodesulfobacteriota</taxon>
        <taxon>Desulfovibrionia</taxon>
        <taxon>Desulfovibrionales</taxon>
        <taxon>Desulfovibrionaceae</taxon>
        <taxon>Bilophila</taxon>
    </lineage>
</organism>
<feature type="binding site" evidence="5">
    <location>
        <position position="106"/>
    </location>
    <ligand>
        <name>S-adenosyl-L-methionine</name>
        <dbReference type="ChEBI" id="CHEBI:59789"/>
    </ligand>
</feature>
<dbReference type="Gene3D" id="3.40.1280.10">
    <property type="match status" value="1"/>
</dbReference>
<dbReference type="EMBL" id="DXGI01000335">
    <property type="protein sequence ID" value="HIW79240.1"/>
    <property type="molecule type" value="Genomic_DNA"/>
</dbReference>
<dbReference type="GO" id="GO:0005737">
    <property type="term" value="C:cytoplasm"/>
    <property type="evidence" value="ECO:0007669"/>
    <property type="project" value="UniProtKB-SubCell"/>
</dbReference>
<evidence type="ECO:0000313" key="7">
    <source>
        <dbReference type="Proteomes" id="UP000824264"/>
    </source>
</evidence>
<dbReference type="SUPFAM" id="SSF75217">
    <property type="entry name" value="alpha/beta knot"/>
    <property type="match status" value="1"/>
</dbReference>
<keyword evidence="1 5" id="KW-0489">Methyltransferase</keyword>
<dbReference type="HAMAP" id="MF_00658">
    <property type="entry name" value="23SrRNA_methyltr_H"/>
    <property type="match status" value="1"/>
</dbReference>
<keyword evidence="2 5" id="KW-0808">Transferase</keyword>
<keyword evidence="5" id="KW-0698">rRNA processing</keyword>
<dbReference type="EC" id="2.1.1.177" evidence="5"/>
<evidence type="ECO:0000256" key="1">
    <source>
        <dbReference type="ARBA" id="ARBA00022603"/>
    </source>
</evidence>
<dbReference type="Proteomes" id="UP000824264">
    <property type="component" value="Unassembled WGS sequence"/>
</dbReference>
<dbReference type="InterPro" id="IPR029026">
    <property type="entry name" value="tRNA_m1G_MTases_N"/>
</dbReference>
<comment type="subcellular location">
    <subcellularLocation>
        <location evidence="5">Cytoplasm</location>
    </subcellularLocation>
</comment>
<reference evidence="6" key="2">
    <citation type="submission" date="2021-04" db="EMBL/GenBank/DDBJ databases">
        <authorList>
            <person name="Gilroy R."/>
        </authorList>
    </citation>
    <scope>NUCLEOTIDE SEQUENCE</scope>
    <source>
        <strain evidence="6">ChiSxjej5B17-1746</strain>
    </source>
</reference>
<dbReference type="InterPro" id="IPR029028">
    <property type="entry name" value="Alpha/beta_knot_MTases"/>
</dbReference>
<sequence length="157" mass="17413">MTVKPLRIVAVGRLRTPFWKAAADHYVERLVRWRAFTETIVKDGDPALPIVDRNAVEGKGILSALTPADIPVVLDERGKTFTSRQFSAFLEQLSENASRRPCFIIGGAFGLDDAVKGAARHLVALGPLTMTHELARVVLLEQLYRAESLTRGLPYHH</sequence>
<reference evidence="6" key="1">
    <citation type="journal article" date="2021" name="PeerJ">
        <title>Extensive microbial diversity within the chicken gut microbiome revealed by metagenomics and culture.</title>
        <authorList>
            <person name="Gilroy R."/>
            <person name="Ravi A."/>
            <person name="Getino M."/>
            <person name="Pursley I."/>
            <person name="Horton D.L."/>
            <person name="Alikhan N.F."/>
            <person name="Baker D."/>
            <person name="Gharbi K."/>
            <person name="Hall N."/>
            <person name="Watson M."/>
            <person name="Adriaenssens E.M."/>
            <person name="Foster-Nyarko E."/>
            <person name="Jarju S."/>
            <person name="Secka A."/>
            <person name="Antonio M."/>
            <person name="Oren A."/>
            <person name="Chaudhuri R.R."/>
            <person name="La Ragione R."/>
            <person name="Hildebrand F."/>
            <person name="Pallen M.J."/>
        </authorList>
    </citation>
    <scope>NUCLEOTIDE SEQUENCE</scope>
    <source>
        <strain evidence="6">ChiSxjej5B17-1746</strain>
    </source>
</reference>
<comment type="function">
    <text evidence="5">Specifically methylates the pseudouridine at position 1915 (m3Psi1915) in 23S rRNA.</text>
</comment>
<accession>A0A9D1R1I1</accession>
<dbReference type="PIRSF" id="PIRSF004505">
    <property type="entry name" value="MT_bac"/>
    <property type="match status" value="1"/>
</dbReference>
<evidence type="ECO:0000256" key="2">
    <source>
        <dbReference type="ARBA" id="ARBA00022679"/>
    </source>
</evidence>